<name>A0A809S2C6_9PROT</name>
<feature type="domain" description="GAF" evidence="4">
    <location>
        <begin position="186"/>
        <end position="338"/>
    </location>
</feature>
<dbReference type="PANTHER" id="PTHR32347">
    <property type="entry name" value="EFFLUX SYSTEM COMPONENT YKNX-RELATED"/>
    <property type="match status" value="1"/>
</dbReference>
<dbReference type="SUPFAM" id="SSF55781">
    <property type="entry name" value="GAF domain-like"/>
    <property type="match status" value="1"/>
</dbReference>
<keyword evidence="3" id="KW-0812">Transmembrane</keyword>
<accession>A0A809S2C6</accession>
<keyword evidence="3" id="KW-0472">Membrane</keyword>
<dbReference type="KEGG" id="sniv:SFSGTM_15060"/>
<dbReference type="GO" id="GO:0030313">
    <property type="term" value="C:cell envelope"/>
    <property type="evidence" value="ECO:0007669"/>
    <property type="project" value="UniProtKB-SubCell"/>
</dbReference>
<dbReference type="InterPro" id="IPR058647">
    <property type="entry name" value="BSH_CzcB-like"/>
</dbReference>
<gene>
    <name evidence="5" type="ORF">SFSGTM_15060</name>
</gene>
<dbReference type="Gene3D" id="2.40.50.100">
    <property type="match status" value="1"/>
</dbReference>
<protein>
    <recommendedName>
        <fullName evidence="4">GAF domain-containing protein</fullName>
    </recommendedName>
</protein>
<proteinExistence type="predicted"/>
<evidence type="ECO:0000256" key="3">
    <source>
        <dbReference type="SAM" id="Phobius"/>
    </source>
</evidence>
<dbReference type="Gene3D" id="2.40.30.170">
    <property type="match status" value="1"/>
</dbReference>
<dbReference type="InterPro" id="IPR029016">
    <property type="entry name" value="GAF-like_dom_sf"/>
</dbReference>
<dbReference type="SMART" id="SM00065">
    <property type="entry name" value="GAF"/>
    <property type="match status" value="1"/>
</dbReference>
<dbReference type="InterPro" id="IPR050465">
    <property type="entry name" value="UPF0194_transport"/>
</dbReference>
<organism evidence="5 6">
    <name type="scientific">Sulfuriferula nivalis</name>
    <dbReference type="NCBI Taxonomy" id="2675298"/>
    <lineage>
        <taxon>Bacteria</taxon>
        <taxon>Pseudomonadati</taxon>
        <taxon>Pseudomonadota</taxon>
        <taxon>Betaproteobacteria</taxon>
        <taxon>Nitrosomonadales</taxon>
        <taxon>Sulfuricellaceae</taxon>
        <taxon>Sulfuriferula</taxon>
    </lineage>
</organism>
<evidence type="ECO:0000256" key="1">
    <source>
        <dbReference type="ARBA" id="ARBA00004196"/>
    </source>
</evidence>
<evidence type="ECO:0000259" key="4">
    <source>
        <dbReference type="SMART" id="SM00065"/>
    </source>
</evidence>
<dbReference type="PANTHER" id="PTHR32347:SF23">
    <property type="entry name" value="BLL5650 PROTEIN"/>
    <property type="match status" value="1"/>
</dbReference>
<dbReference type="Gene3D" id="3.30.450.40">
    <property type="match status" value="1"/>
</dbReference>
<dbReference type="Pfam" id="PF13492">
    <property type="entry name" value="GAF_3"/>
    <property type="match status" value="1"/>
</dbReference>
<dbReference type="SUPFAM" id="SSF111369">
    <property type="entry name" value="HlyD-like secretion proteins"/>
    <property type="match status" value="1"/>
</dbReference>
<sequence length="626" mass="69663">MAISASDKNYQSTGSWSIEDDDADIWRTFSASGNDAQFCRAWLALLCRQLPGIVAGVVLFRSGEENTFLPLAVWPEIIRDLSFLGTVAERALVEGRGVVHRPDDMVNQHIHVAYPIEVSKRMVGAVVLELTARSEAEIHASLRQLHWGISWLHDLVNRRELAVNQGKSERIGSVMEVLATALRRGSLQQMLFDVANHVARQMQCSRVAVGLVTDGALRVAAMSNAAWFEKNSSTMKLYKAAMEDVLDRLAPVSYQVALEVEAVSVTQQDTAHARLARESGACSILSLPLLLDAECIGVLMLERNSGGDFGSADSDWLDTLTSLLPAVMDQKRRSERGYIARIREDFHSLLERLFGSGYLIWKFSAALLLASILILALVKIDYRVTAKTVIEGELQLDAVAPFDSFVVSSYVRAGDTVKKGQVLCRLDDRDLKLEQNKWQSERDQYLRKLREAEANHEMSAVQILSAQVQQADAQYALVTDRLNHVEITAPFDGVVISGDLSQLIGSPVELGKQLFEIAPLQAYRVILQVDESEMRLVKQGQPGQLMISGIVGEPIPLRVSKITPVATARDGRNFFRVEANLSQAPAQLRPGMEGEGKINVGERRLWWVLTHTFTDWLRLKLWGWLP</sequence>
<keyword evidence="3" id="KW-1133">Transmembrane helix</keyword>
<keyword evidence="6" id="KW-1185">Reference proteome</keyword>
<feature type="transmembrane region" description="Helical" evidence="3">
    <location>
        <begin position="358"/>
        <end position="378"/>
    </location>
</feature>
<dbReference type="AlphaFoldDB" id="A0A809S2C6"/>
<comment type="subcellular location">
    <subcellularLocation>
        <location evidence="1">Cell envelope</location>
    </subcellularLocation>
</comment>
<dbReference type="Proteomes" id="UP000463939">
    <property type="component" value="Chromosome"/>
</dbReference>
<dbReference type="Pfam" id="PF25973">
    <property type="entry name" value="BSH_CzcB"/>
    <property type="match status" value="1"/>
</dbReference>
<keyword evidence="2" id="KW-0175">Coiled coil</keyword>
<evidence type="ECO:0000256" key="2">
    <source>
        <dbReference type="ARBA" id="ARBA00023054"/>
    </source>
</evidence>
<evidence type="ECO:0000313" key="6">
    <source>
        <dbReference type="Proteomes" id="UP000463939"/>
    </source>
</evidence>
<dbReference type="EMBL" id="AP021881">
    <property type="protein sequence ID" value="BBP00798.1"/>
    <property type="molecule type" value="Genomic_DNA"/>
</dbReference>
<reference evidence="6" key="1">
    <citation type="submission" date="2019-11" db="EMBL/GenBank/DDBJ databases">
        <title>Isolation and characterization of a novel species in the genus Sulfuriferula.</title>
        <authorList>
            <person name="Mochizuki J."/>
            <person name="Kojima H."/>
            <person name="Fukui M."/>
        </authorList>
    </citation>
    <scope>NUCLEOTIDE SEQUENCE [LARGE SCALE GENOMIC DNA]</scope>
    <source>
        <strain evidence="6">SGTM</strain>
    </source>
</reference>
<evidence type="ECO:0000313" key="5">
    <source>
        <dbReference type="EMBL" id="BBP00798.1"/>
    </source>
</evidence>
<dbReference type="RefSeq" id="WP_162084662.1">
    <property type="nucleotide sequence ID" value="NZ_AP021881.1"/>
</dbReference>
<dbReference type="InterPro" id="IPR003018">
    <property type="entry name" value="GAF"/>
</dbReference>